<comment type="function">
    <text evidence="1 5">Assembles around the rod to form the L-ring and probably protects the motor/basal body from shearing forces during rotation.</text>
</comment>
<dbReference type="EMBL" id="JACHDZ010000005">
    <property type="protein sequence ID" value="MBB5345364.1"/>
    <property type="molecule type" value="Genomic_DNA"/>
</dbReference>
<dbReference type="PRINTS" id="PR01010">
    <property type="entry name" value="FLGPRINGFLGI"/>
</dbReference>
<evidence type="ECO:0000313" key="6">
    <source>
        <dbReference type="EMBL" id="MBB5345364.1"/>
    </source>
</evidence>
<dbReference type="GO" id="GO:0009428">
    <property type="term" value="C:bacterial-type flagellum basal body, distal rod, P ring"/>
    <property type="evidence" value="ECO:0007669"/>
    <property type="project" value="InterPro"/>
</dbReference>
<evidence type="ECO:0000256" key="1">
    <source>
        <dbReference type="ARBA" id="ARBA00002591"/>
    </source>
</evidence>
<dbReference type="PANTHER" id="PTHR30381">
    <property type="entry name" value="FLAGELLAR P-RING PERIPLASMIC PROTEIN FLGI"/>
    <property type="match status" value="1"/>
</dbReference>
<evidence type="ECO:0000256" key="2">
    <source>
        <dbReference type="ARBA" id="ARBA00004117"/>
    </source>
</evidence>
<keyword evidence="6" id="KW-0969">Cilium</keyword>
<name>A0A7W8N4M7_9BACT</name>
<sequence length="388" mass="40845" precursor="true">MHVDNKPKKLELGRNLIRLPISFACLSILFTASAACALSSDTESRQARVKDIASIEGIRDNQLVGYGIVVGLQGTGDSQQTTFPAQTLASTLLRMGVSVPASAIRVQNLAAVFVSATLPPFARPGTKLDITVSSAGDARSLEGGLLLMTPLYGSDGKIYAQAQGPLVVGGYSINVNGNVKQYNHPNTARVPFGAMVERGVPLDLEGKKQFSILLNDADFRSAEGVALAINHTLGRPAAHVLDSRRIDLFVAVGEEVPALLAQVESIEVPVFPRAKVVVNERTGTVVIGGTVVLQPVSILHGGLAVNVVSEFQVSQPGAFSSGGTTQVVQQTRVDAQDKPVNRIELKQGATVDDLVRSLQTIGASARDVISILQAMKSAGALEAEIEVL</sequence>
<dbReference type="AlphaFoldDB" id="A0A7W8N4M7"/>
<dbReference type="GO" id="GO:0071973">
    <property type="term" value="P:bacterial-type flagellum-dependent cell motility"/>
    <property type="evidence" value="ECO:0007669"/>
    <property type="project" value="InterPro"/>
</dbReference>
<feature type="signal peptide" evidence="5">
    <location>
        <begin position="1"/>
        <end position="34"/>
    </location>
</feature>
<comment type="subunit">
    <text evidence="5">The basal body constitutes a major portion of the flagellar organelle and consists of four rings (L,P,S, and M) mounted on a central rod.</text>
</comment>
<dbReference type="NCBIfam" id="NF003676">
    <property type="entry name" value="PRK05303.1"/>
    <property type="match status" value="1"/>
</dbReference>
<evidence type="ECO:0000256" key="5">
    <source>
        <dbReference type="HAMAP-Rule" id="MF_00416"/>
    </source>
</evidence>
<comment type="similarity">
    <text evidence="5">Belongs to the FlgI family.</text>
</comment>
<dbReference type="Pfam" id="PF02119">
    <property type="entry name" value="FlgI"/>
    <property type="match status" value="1"/>
</dbReference>
<evidence type="ECO:0000313" key="7">
    <source>
        <dbReference type="Proteomes" id="UP000569092"/>
    </source>
</evidence>
<dbReference type="PANTHER" id="PTHR30381:SF0">
    <property type="entry name" value="FLAGELLAR P-RING PROTEIN"/>
    <property type="match status" value="1"/>
</dbReference>
<dbReference type="Proteomes" id="UP000569092">
    <property type="component" value="Unassembled WGS sequence"/>
</dbReference>
<protein>
    <recommendedName>
        <fullName evidence="5">Flagellar P-ring protein</fullName>
    </recommendedName>
    <alternativeName>
        <fullName evidence="5">Basal body P-ring protein</fullName>
    </alternativeName>
</protein>
<dbReference type="GO" id="GO:0030288">
    <property type="term" value="C:outer membrane-bounded periplasmic space"/>
    <property type="evidence" value="ECO:0007669"/>
    <property type="project" value="InterPro"/>
</dbReference>
<feature type="chain" id="PRO_5031651918" description="Flagellar P-ring protein" evidence="5">
    <location>
        <begin position="35"/>
        <end position="388"/>
    </location>
</feature>
<accession>A0A7W8N4M7</accession>
<gene>
    <name evidence="5" type="primary">flgI</name>
    <name evidence="6" type="ORF">HDF10_003355</name>
</gene>
<keyword evidence="6" id="KW-0282">Flagellum</keyword>
<keyword evidence="6" id="KW-0966">Cell projection</keyword>
<reference evidence="6 7" key="1">
    <citation type="submission" date="2020-08" db="EMBL/GenBank/DDBJ databases">
        <title>Genomic Encyclopedia of Type Strains, Phase IV (KMG-V): Genome sequencing to study the core and pangenomes of soil and plant-associated prokaryotes.</title>
        <authorList>
            <person name="Whitman W."/>
        </authorList>
    </citation>
    <scope>NUCLEOTIDE SEQUENCE [LARGE SCALE GENOMIC DNA]</scope>
    <source>
        <strain evidence="6 7">M8US30</strain>
    </source>
</reference>
<keyword evidence="3 5" id="KW-0732">Signal</keyword>
<proteinExistence type="inferred from homology"/>
<dbReference type="InterPro" id="IPR001782">
    <property type="entry name" value="Flag_FlgI"/>
</dbReference>
<evidence type="ECO:0000256" key="4">
    <source>
        <dbReference type="ARBA" id="ARBA00023143"/>
    </source>
</evidence>
<organism evidence="6 7">
    <name type="scientific">Tunturiibacter lichenicola</name>
    <dbReference type="NCBI Taxonomy" id="2051959"/>
    <lineage>
        <taxon>Bacteria</taxon>
        <taxon>Pseudomonadati</taxon>
        <taxon>Acidobacteriota</taxon>
        <taxon>Terriglobia</taxon>
        <taxon>Terriglobales</taxon>
        <taxon>Acidobacteriaceae</taxon>
        <taxon>Tunturiibacter</taxon>
    </lineage>
</organism>
<dbReference type="HAMAP" id="MF_00416">
    <property type="entry name" value="FlgI"/>
    <property type="match status" value="1"/>
</dbReference>
<keyword evidence="4 5" id="KW-0975">Bacterial flagellum</keyword>
<dbReference type="GO" id="GO:0005198">
    <property type="term" value="F:structural molecule activity"/>
    <property type="evidence" value="ECO:0007669"/>
    <property type="project" value="InterPro"/>
</dbReference>
<evidence type="ECO:0000256" key="3">
    <source>
        <dbReference type="ARBA" id="ARBA00022729"/>
    </source>
</evidence>
<comment type="caution">
    <text evidence="6">The sequence shown here is derived from an EMBL/GenBank/DDBJ whole genome shotgun (WGS) entry which is preliminary data.</text>
</comment>
<comment type="subcellular location">
    <subcellularLocation>
        <location evidence="2 5">Bacterial flagellum basal body</location>
    </subcellularLocation>
</comment>